<dbReference type="NCBIfam" id="NF009773">
    <property type="entry name" value="PRK13270.1"/>
    <property type="match status" value="1"/>
</dbReference>
<dbReference type="GO" id="GO:0005993">
    <property type="term" value="P:trehalose catabolic process"/>
    <property type="evidence" value="ECO:0007669"/>
    <property type="project" value="TreeGrafter"/>
</dbReference>
<evidence type="ECO:0000313" key="3">
    <source>
        <dbReference type="EMBL" id="KYG75937.1"/>
    </source>
</evidence>
<sequence length="499" mass="57318">MNKLIFSEKDFQELFTDLHASGLWLDGKELSDAVTIESPEEILTTYRKQKSNKNFDLKKFFETYFYPAPTREVNYQSDTSKPVEDHIEKLWPILSRQPEEQEFFSTLIPLPHPYVVPGGRFNEIYYWDSYFTMLGLVESRRIQLVEDMVKNFSYMIENFGFIPNGNRTYYLGRSQPPFFSLMVALLAEQKGDDSIVEFLPSMVHEYEFWMEGSESLSKEKPHHKRAVLLSSGEILNRYYDNVHSPRAEMYQDDVDLIREKGSDGEQTLLNIRAACESGWDFSSRWFEVPNELGTIRTTDLVQVDLNSLLYHLEQMIAKGYRIKGEEKEANMYLSLAENRAKAIQKYFWNEGSGFYFDFNHQLGAQASSITAAATFPLALGIASKAQAERTALVLENELLMEGGLLTTNYQSGQQWDAPNGWAPLQWMAIWGLRNYGINGLANQIKDRWVSLNIKVFKNTGKLMEKYNVVDTSLLSGGGEYPVQDGFGWTNGVLLKLLNS</sequence>
<evidence type="ECO:0000313" key="4">
    <source>
        <dbReference type="Proteomes" id="UP000075606"/>
    </source>
</evidence>
<keyword evidence="2" id="KW-0326">Glycosidase</keyword>
<dbReference type="Proteomes" id="UP000075606">
    <property type="component" value="Unassembled WGS sequence"/>
</dbReference>
<evidence type="ECO:0008006" key="5">
    <source>
        <dbReference type="Google" id="ProtNLM"/>
    </source>
</evidence>
<dbReference type="InterPro" id="IPR012341">
    <property type="entry name" value="6hp_glycosidase-like_sf"/>
</dbReference>
<accession>A0A150XB38</accession>
<reference evidence="3 4" key="1">
    <citation type="submission" date="2016-01" db="EMBL/GenBank/DDBJ databases">
        <title>Genome sequencing of Roseivirga spongicola UST030701-084.</title>
        <authorList>
            <person name="Selvaratnam C."/>
            <person name="Thevarajoo S."/>
            <person name="Goh K.M."/>
            <person name="Ee R."/>
            <person name="Chan K.-G."/>
            <person name="Chong C.S."/>
        </authorList>
    </citation>
    <scope>NUCLEOTIDE SEQUENCE [LARGE SCALE GENOMIC DNA]</scope>
    <source>
        <strain evidence="3 4">UST030701-084</strain>
    </source>
</reference>
<dbReference type="PROSITE" id="PS00928">
    <property type="entry name" value="TREHALASE_2"/>
    <property type="match status" value="1"/>
</dbReference>
<dbReference type="InterPro" id="IPR001661">
    <property type="entry name" value="Glyco_hydro_37"/>
</dbReference>
<dbReference type="InterPro" id="IPR008928">
    <property type="entry name" value="6-hairpin_glycosidase_sf"/>
</dbReference>
<dbReference type="Pfam" id="PF01204">
    <property type="entry name" value="Trehalase"/>
    <property type="match status" value="1"/>
</dbReference>
<protein>
    <recommendedName>
        <fullName evidence="5">Trehalase</fullName>
    </recommendedName>
</protein>
<dbReference type="InterPro" id="IPR018232">
    <property type="entry name" value="Glyco_hydro_37_CS"/>
</dbReference>
<dbReference type="GO" id="GO:0004555">
    <property type="term" value="F:alpha,alpha-trehalase activity"/>
    <property type="evidence" value="ECO:0007669"/>
    <property type="project" value="InterPro"/>
</dbReference>
<dbReference type="PANTHER" id="PTHR23403:SF1">
    <property type="entry name" value="TREHALASE"/>
    <property type="match status" value="1"/>
</dbReference>
<dbReference type="PROSITE" id="PS00927">
    <property type="entry name" value="TREHALASE_1"/>
    <property type="match status" value="1"/>
</dbReference>
<dbReference type="PANTHER" id="PTHR23403">
    <property type="entry name" value="TREHALASE"/>
    <property type="match status" value="1"/>
</dbReference>
<dbReference type="RefSeq" id="WP_068220110.1">
    <property type="nucleotide sequence ID" value="NZ_CP139724.1"/>
</dbReference>
<dbReference type="STRING" id="333140.AWW68_08900"/>
<proteinExistence type="predicted"/>
<dbReference type="EMBL" id="LRPC01000012">
    <property type="protein sequence ID" value="KYG75937.1"/>
    <property type="molecule type" value="Genomic_DNA"/>
</dbReference>
<comment type="caution">
    <text evidence="3">The sequence shown here is derived from an EMBL/GenBank/DDBJ whole genome shotgun (WGS) entry which is preliminary data.</text>
</comment>
<dbReference type="Gene3D" id="1.50.10.10">
    <property type="match status" value="1"/>
</dbReference>
<gene>
    <name evidence="3" type="ORF">AWW68_08900</name>
</gene>
<dbReference type="AlphaFoldDB" id="A0A150XB38"/>
<name>A0A150XB38_9BACT</name>
<dbReference type="SUPFAM" id="SSF48208">
    <property type="entry name" value="Six-hairpin glycosidases"/>
    <property type="match status" value="1"/>
</dbReference>
<dbReference type="OrthoDB" id="106887at2"/>
<organism evidence="3 4">
    <name type="scientific">Roseivirga spongicola</name>
    <dbReference type="NCBI Taxonomy" id="333140"/>
    <lineage>
        <taxon>Bacteria</taxon>
        <taxon>Pseudomonadati</taxon>
        <taxon>Bacteroidota</taxon>
        <taxon>Cytophagia</taxon>
        <taxon>Cytophagales</taxon>
        <taxon>Roseivirgaceae</taxon>
        <taxon>Roseivirga</taxon>
    </lineage>
</organism>
<keyword evidence="1" id="KW-0378">Hydrolase</keyword>
<evidence type="ECO:0000256" key="2">
    <source>
        <dbReference type="ARBA" id="ARBA00023295"/>
    </source>
</evidence>
<evidence type="ECO:0000256" key="1">
    <source>
        <dbReference type="ARBA" id="ARBA00022801"/>
    </source>
</evidence>
<keyword evidence="4" id="KW-1185">Reference proteome</keyword>
<dbReference type="PRINTS" id="PR00744">
    <property type="entry name" value="GLHYDRLASE37"/>
</dbReference>